<organism evidence="2 3">
    <name type="scientific">Actinomortierella ambigua</name>
    <dbReference type="NCBI Taxonomy" id="1343610"/>
    <lineage>
        <taxon>Eukaryota</taxon>
        <taxon>Fungi</taxon>
        <taxon>Fungi incertae sedis</taxon>
        <taxon>Mucoromycota</taxon>
        <taxon>Mortierellomycotina</taxon>
        <taxon>Mortierellomycetes</taxon>
        <taxon>Mortierellales</taxon>
        <taxon>Mortierellaceae</taxon>
        <taxon>Actinomortierella</taxon>
    </lineage>
</organism>
<keyword evidence="3" id="KW-1185">Reference proteome</keyword>
<dbReference type="PANTHER" id="PTHR31377:SF0">
    <property type="entry name" value="AGMATINE DEIMINASE-RELATED"/>
    <property type="match status" value="1"/>
</dbReference>
<protein>
    <recommendedName>
        <fullName evidence="4">Agmatine deiminase</fullName>
    </recommendedName>
</protein>
<evidence type="ECO:0000313" key="3">
    <source>
        <dbReference type="Proteomes" id="UP000807716"/>
    </source>
</evidence>
<dbReference type="EMBL" id="JAAAJB010000619">
    <property type="protein sequence ID" value="KAG0252945.1"/>
    <property type="molecule type" value="Genomic_DNA"/>
</dbReference>
<keyword evidence="1" id="KW-0378">Hydrolase</keyword>
<dbReference type="PANTHER" id="PTHR31377">
    <property type="entry name" value="AGMATINE DEIMINASE-RELATED"/>
    <property type="match status" value="1"/>
</dbReference>
<dbReference type="GO" id="GO:0004668">
    <property type="term" value="F:protein-arginine deiminase activity"/>
    <property type="evidence" value="ECO:0007669"/>
    <property type="project" value="InterPro"/>
</dbReference>
<dbReference type="OrthoDB" id="544103at2759"/>
<name>A0A9P6TZP8_9FUNG</name>
<sequence length="358" mass="39419">MGQTASSQNPQIPPEWGHHQSTFMSWPSDWGSLNSRIQADISRIANAIVQFEPVYMMAAQKHIASAKAIVNNSQIIFVPIPVDDLWARHTLPLFLRKDKKLTGLNLNFNGMGDKQCHENDAKVASSTLDYLNLTGARSKLVSEGGAFEFDGEGTLMLTESSIVNKNRNPGLSKDEIDQILKSELGVAKIIWIKGIKGHDITDLHIDNLARFVAPGVVMVSRPFPAPEDDVEAQVWIDQYNQVMSVLKTATDAKGRQLRIIELPEPNPEKIHQMSPSEIKLCRMLGVDCKNTVFASYVSFYIVNGGVIVPAFGDQEADHTARDIVQKAFPSRKVVSVNIDFIAVGGGGIHCATHQVPKL</sequence>
<dbReference type="GO" id="GO:0047632">
    <property type="term" value="F:agmatine deiminase activity"/>
    <property type="evidence" value="ECO:0007669"/>
    <property type="project" value="TreeGrafter"/>
</dbReference>
<dbReference type="Gene3D" id="3.75.10.10">
    <property type="entry name" value="L-arginine/glycine Amidinotransferase, Chain A"/>
    <property type="match status" value="1"/>
</dbReference>
<dbReference type="Pfam" id="PF04371">
    <property type="entry name" value="PAD_porph"/>
    <property type="match status" value="1"/>
</dbReference>
<dbReference type="AlphaFoldDB" id="A0A9P6TZP8"/>
<comment type="caution">
    <text evidence="2">The sequence shown here is derived from an EMBL/GenBank/DDBJ whole genome shotgun (WGS) entry which is preliminary data.</text>
</comment>
<dbReference type="SUPFAM" id="SSF55909">
    <property type="entry name" value="Pentein"/>
    <property type="match status" value="1"/>
</dbReference>
<gene>
    <name evidence="2" type="ORF">DFQ27_007744</name>
</gene>
<evidence type="ECO:0000313" key="2">
    <source>
        <dbReference type="EMBL" id="KAG0252945.1"/>
    </source>
</evidence>
<dbReference type="Proteomes" id="UP000807716">
    <property type="component" value="Unassembled WGS sequence"/>
</dbReference>
<evidence type="ECO:0000256" key="1">
    <source>
        <dbReference type="ARBA" id="ARBA00022801"/>
    </source>
</evidence>
<dbReference type="InterPro" id="IPR007466">
    <property type="entry name" value="Peptidyl-Arg-deiminase_porph"/>
</dbReference>
<evidence type="ECO:0008006" key="4">
    <source>
        <dbReference type="Google" id="ProtNLM"/>
    </source>
</evidence>
<proteinExistence type="predicted"/>
<reference evidence="2" key="1">
    <citation type="journal article" date="2020" name="Fungal Divers.">
        <title>Resolving the Mortierellaceae phylogeny through synthesis of multi-gene phylogenetics and phylogenomics.</title>
        <authorList>
            <person name="Vandepol N."/>
            <person name="Liber J."/>
            <person name="Desiro A."/>
            <person name="Na H."/>
            <person name="Kennedy M."/>
            <person name="Barry K."/>
            <person name="Grigoriev I.V."/>
            <person name="Miller A.N."/>
            <person name="O'Donnell K."/>
            <person name="Stajich J.E."/>
            <person name="Bonito G."/>
        </authorList>
    </citation>
    <scope>NUCLEOTIDE SEQUENCE</scope>
    <source>
        <strain evidence="2">BC1065</strain>
    </source>
</reference>
<dbReference type="GO" id="GO:0009446">
    <property type="term" value="P:putrescine biosynthetic process"/>
    <property type="evidence" value="ECO:0007669"/>
    <property type="project" value="InterPro"/>
</dbReference>
<accession>A0A9P6TZP8</accession>